<accession>A0A497EJU3</accession>
<dbReference type="EMBL" id="QMQV01000230">
    <property type="protein sequence ID" value="RLE45771.1"/>
    <property type="molecule type" value="Genomic_DNA"/>
</dbReference>
<evidence type="ECO:0000313" key="1">
    <source>
        <dbReference type="EMBL" id="RLE45771.1"/>
    </source>
</evidence>
<dbReference type="AlphaFoldDB" id="A0A497EJU3"/>
<proteinExistence type="predicted"/>
<comment type="caution">
    <text evidence="1">The sequence shown here is derived from an EMBL/GenBank/DDBJ whole genome shotgun (WGS) entry which is preliminary data.</text>
</comment>
<dbReference type="GO" id="GO:0016787">
    <property type="term" value="F:hydrolase activity"/>
    <property type="evidence" value="ECO:0007669"/>
    <property type="project" value="UniProtKB-KW"/>
</dbReference>
<sequence>AVLKNPDFFEEMLKSDLLSQPVELNVS</sequence>
<gene>
    <name evidence="1" type="ORF">DRJ31_10805</name>
</gene>
<reference evidence="1 2" key="1">
    <citation type="submission" date="2018-06" db="EMBL/GenBank/DDBJ databases">
        <title>Extensive metabolic versatility and redundancy in microbially diverse, dynamic hydrothermal sediments.</title>
        <authorList>
            <person name="Dombrowski N."/>
            <person name="Teske A."/>
            <person name="Baker B.J."/>
        </authorList>
    </citation>
    <scope>NUCLEOTIDE SEQUENCE [LARGE SCALE GENOMIC DNA]</scope>
    <source>
        <strain evidence="1">B66_G16</strain>
    </source>
</reference>
<feature type="non-terminal residue" evidence="1">
    <location>
        <position position="1"/>
    </location>
</feature>
<organism evidence="1 2">
    <name type="scientific">Thermoproteota archaeon</name>
    <dbReference type="NCBI Taxonomy" id="2056631"/>
    <lineage>
        <taxon>Archaea</taxon>
        <taxon>Thermoproteota</taxon>
    </lineage>
</organism>
<dbReference type="Proteomes" id="UP000278475">
    <property type="component" value="Unassembled WGS sequence"/>
</dbReference>
<protein>
    <submittedName>
        <fullName evidence="1">Hydrolase</fullName>
    </submittedName>
</protein>
<evidence type="ECO:0000313" key="2">
    <source>
        <dbReference type="Proteomes" id="UP000278475"/>
    </source>
</evidence>
<keyword evidence="1" id="KW-0378">Hydrolase</keyword>
<name>A0A497EJU3_9CREN</name>